<proteinExistence type="predicted"/>
<dbReference type="Proteomes" id="UP000190341">
    <property type="component" value="Unassembled WGS sequence"/>
</dbReference>
<name>A0A1T5K4I2_9GAMM</name>
<dbReference type="RefSeq" id="WP_079723663.1">
    <property type="nucleotide sequence ID" value="NZ_BMCL01000002.1"/>
</dbReference>
<organism evidence="1 2">
    <name type="scientific">Pseudoxanthomonas indica</name>
    <dbReference type="NCBI Taxonomy" id="428993"/>
    <lineage>
        <taxon>Bacteria</taxon>
        <taxon>Pseudomonadati</taxon>
        <taxon>Pseudomonadota</taxon>
        <taxon>Gammaproteobacteria</taxon>
        <taxon>Lysobacterales</taxon>
        <taxon>Lysobacteraceae</taxon>
        <taxon>Pseudoxanthomonas</taxon>
    </lineage>
</organism>
<keyword evidence="2" id="KW-1185">Reference proteome</keyword>
<dbReference type="AlphaFoldDB" id="A0A1T5K4I2"/>
<dbReference type="EMBL" id="FUZV01000001">
    <property type="protein sequence ID" value="SKC58531.1"/>
    <property type="molecule type" value="Genomic_DNA"/>
</dbReference>
<dbReference type="PANTHER" id="PTHR33986:SF15">
    <property type="entry name" value="MITOCHONDRIAL FISSION PROTEIN ELM1"/>
    <property type="match status" value="1"/>
</dbReference>
<protein>
    <recommendedName>
        <fullName evidence="3">Nucleoside-diphosphate sugar epimerase</fullName>
    </recommendedName>
</protein>
<evidence type="ECO:0000313" key="1">
    <source>
        <dbReference type="EMBL" id="SKC58531.1"/>
    </source>
</evidence>
<dbReference type="OrthoDB" id="272235at2"/>
<dbReference type="PANTHER" id="PTHR33986">
    <property type="entry name" value="OS02G0535700 PROTEIN"/>
    <property type="match status" value="1"/>
</dbReference>
<dbReference type="InterPro" id="IPR009367">
    <property type="entry name" value="Elm1-like"/>
</dbReference>
<dbReference type="STRING" id="428993.SAMN06296058_1353"/>
<dbReference type="Pfam" id="PF06258">
    <property type="entry name" value="Mito_fiss_Elm1"/>
    <property type="match status" value="1"/>
</dbReference>
<accession>A0A1T5K4I2</accession>
<sequence length="327" mass="35508">MEQKPAQPASRDAVWTVTDGHAGNLRQARALALALAPDAIRDVRLQPAAPWRWWAPRRLPASGQAFGPGFARLLGSPPGLVIGCGRQAALATRLLRERGARAVQILDPRLPPRHWDWVIAPAHDRLRGQNVINVHGSLNEIDDRWLEAARAAFPALAALPGPRTAVLIGGPSAHMAFDVAAFDALAAQLDTLPDASSLLITASRRTPDEVRARLRQRFAGRANARVWLDGTDGENTYAGFLAWADRIICTPDSVNLLSEACATRVPVQVFEPERLRGRPRGFLEFLLGNGRVCALSANPVSAQPTPLRETGRVAALLRQRMPLESPV</sequence>
<reference evidence="1 2" key="1">
    <citation type="submission" date="2017-02" db="EMBL/GenBank/DDBJ databases">
        <authorList>
            <person name="Peterson S.W."/>
        </authorList>
    </citation>
    <scope>NUCLEOTIDE SEQUENCE [LARGE SCALE GENOMIC DNA]</scope>
    <source>
        <strain evidence="1 2">P15</strain>
    </source>
</reference>
<gene>
    <name evidence="1" type="ORF">SAMN06296058_1353</name>
</gene>
<evidence type="ECO:0000313" key="2">
    <source>
        <dbReference type="Proteomes" id="UP000190341"/>
    </source>
</evidence>
<evidence type="ECO:0008006" key="3">
    <source>
        <dbReference type="Google" id="ProtNLM"/>
    </source>
</evidence>